<protein>
    <submittedName>
        <fullName evidence="1">Uncharacterized protein</fullName>
    </submittedName>
</protein>
<reference evidence="1 2" key="1">
    <citation type="journal article" date="2021" name="Commun. Biol.">
        <title>The genome of Shorea leprosula (Dipterocarpaceae) highlights the ecological relevance of drought in aseasonal tropical rainforests.</title>
        <authorList>
            <person name="Ng K.K.S."/>
            <person name="Kobayashi M.J."/>
            <person name="Fawcett J.A."/>
            <person name="Hatakeyama M."/>
            <person name="Paape T."/>
            <person name="Ng C.H."/>
            <person name="Ang C.C."/>
            <person name="Tnah L.H."/>
            <person name="Lee C.T."/>
            <person name="Nishiyama T."/>
            <person name="Sese J."/>
            <person name="O'Brien M.J."/>
            <person name="Copetti D."/>
            <person name="Mohd Noor M.I."/>
            <person name="Ong R.C."/>
            <person name="Putra M."/>
            <person name="Sireger I.Z."/>
            <person name="Indrioko S."/>
            <person name="Kosugi Y."/>
            <person name="Izuno A."/>
            <person name="Isagi Y."/>
            <person name="Lee S.L."/>
            <person name="Shimizu K.K."/>
        </authorList>
    </citation>
    <scope>NUCLEOTIDE SEQUENCE [LARGE SCALE GENOMIC DNA]</scope>
    <source>
        <strain evidence="1">214</strain>
    </source>
</reference>
<dbReference type="AlphaFoldDB" id="A0AAV5JWR7"/>
<proteinExistence type="predicted"/>
<gene>
    <name evidence="1" type="ORF">SLEP1_g29386</name>
</gene>
<dbReference type="Proteomes" id="UP001054252">
    <property type="component" value="Unassembled WGS sequence"/>
</dbReference>
<dbReference type="InterPro" id="IPR006461">
    <property type="entry name" value="PLAC_motif_containing"/>
</dbReference>
<name>A0AAV5JWR7_9ROSI</name>
<evidence type="ECO:0000313" key="1">
    <source>
        <dbReference type="EMBL" id="GKV19089.1"/>
    </source>
</evidence>
<dbReference type="EMBL" id="BPVZ01000052">
    <property type="protein sequence ID" value="GKV19089.1"/>
    <property type="molecule type" value="Genomic_DNA"/>
</dbReference>
<dbReference type="Pfam" id="PF04749">
    <property type="entry name" value="PLAC8"/>
    <property type="match status" value="1"/>
</dbReference>
<dbReference type="PANTHER" id="PTHR15907">
    <property type="entry name" value="DUF614 FAMILY PROTEIN-RELATED"/>
    <property type="match status" value="1"/>
</dbReference>
<organism evidence="1 2">
    <name type="scientific">Rubroshorea leprosula</name>
    <dbReference type="NCBI Taxonomy" id="152421"/>
    <lineage>
        <taxon>Eukaryota</taxon>
        <taxon>Viridiplantae</taxon>
        <taxon>Streptophyta</taxon>
        <taxon>Embryophyta</taxon>
        <taxon>Tracheophyta</taxon>
        <taxon>Spermatophyta</taxon>
        <taxon>Magnoliopsida</taxon>
        <taxon>eudicotyledons</taxon>
        <taxon>Gunneridae</taxon>
        <taxon>Pentapetalae</taxon>
        <taxon>rosids</taxon>
        <taxon>malvids</taxon>
        <taxon>Malvales</taxon>
        <taxon>Dipterocarpaceae</taxon>
        <taxon>Rubroshorea</taxon>
    </lineage>
</organism>
<comment type="caution">
    <text evidence="1">The sequence shown here is derived from an EMBL/GenBank/DDBJ whole genome shotgun (WGS) entry which is preliminary data.</text>
</comment>
<sequence length="78" mass="8930">MFTCHWLISCVYREKLRTKFGLPPEPCNDCCVHCCCEPCALCQEHAELKARDIDPTRGWVAPRLPVAPPMPPTMNRMN</sequence>
<dbReference type="NCBIfam" id="TIGR01571">
    <property type="entry name" value="A_thal_Cys_rich"/>
    <property type="match status" value="1"/>
</dbReference>
<evidence type="ECO:0000313" key="2">
    <source>
        <dbReference type="Proteomes" id="UP001054252"/>
    </source>
</evidence>
<accession>A0AAV5JWR7</accession>
<keyword evidence="2" id="KW-1185">Reference proteome</keyword>